<sequence length="98" mass="10939">MNDRPDVAKPPTTHILASGHDYRAPRSWPMDHQLTVRAYDNEVVIQGDKIALRSLAELLLTLSESDTPLTTHFHLEASAGQLTPGSVNLVLDHDEWDE</sequence>
<evidence type="ECO:0000313" key="2">
    <source>
        <dbReference type="Proteomes" id="UP001602013"/>
    </source>
</evidence>
<reference evidence="1 2" key="1">
    <citation type="submission" date="2024-10" db="EMBL/GenBank/DDBJ databases">
        <title>The Natural Products Discovery Center: Release of the First 8490 Sequenced Strains for Exploring Actinobacteria Biosynthetic Diversity.</title>
        <authorList>
            <person name="Kalkreuter E."/>
            <person name="Kautsar S.A."/>
            <person name="Yang D."/>
            <person name="Bader C.D."/>
            <person name="Teijaro C.N."/>
            <person name="Fluegel L."/>
            <person name="Davis C.M."/>
            <person name="Simpson J.R."/>
            <person name="Lauterbach L."/>
            <person name="Steele A.D."/>
            <person name="Gui C."/>
            <person name="Meng S."/>
            <person name="Li G."/>
            <person name="Viehrig K."/>
            <person name="Ye F."/>
            <person name="Su P."/>
            <person name="Kiefer A.F."/>
            <person name="Nichols A."/>
            <person name="Cepeda A.J."/>
            <person name="Yan W."/>
            <person name="Fan B."/>
            <person name="Jiang Y."/>
            <person name="Adhikari A."/>
            <person name="Zheng C.-J."/>
            <person name="Schuster L."/>
            <person name="Cowan T.M."/>
            <person name="Smanski M.J."/>
            <person name="Chevrette M.G."/>
            <person name="De Carvalho L.P.S."/>
            <person name="Shen B."/>
        </authorList>
    </citation>
    <scope>NUCLEOTIDE SEQUENCE [LARGE SCALE GENOMIC DNA]</scope>
    <source>
        <strain evidence="1 2">NPDC002173</strain>
    </source>
</reference>
<name>A0ABW6SI77_9ACTN</name>
<dbReference type="InterPro" id="IPR029083">
    <property type="entry name" value="Imm32"/>
</dbReference>
<keyword evidence="2" id="KW-1185">Reference proteome</keyword>
<protein>
    <submittedName>
        <fullName evidence="1">Uncharacterized protein</fullName>
    </submittedName>
</protein>
<dbReference type="EMBL" id="JBIASD010000001">
    <property type="protein sequence ID" value="MFF3663953.1"/>
    <property type="molecule type" value="Genomic_DNA"/>
</dbReference>
<evidence type="ECO:0000313" key="1">
    <source>
        <dbReference type="EMBL" id="MFF3663953.1"/>
    </source>
</evidence>
<accession>A0ABW6SI77</accession>
<comment type="caution">
    <text evidence="1">The sequence shown here is derived from an EMBL/GenBank/DDBJ whole genome shotgun (WGS) entry which is preliminary data.</text>
</comment>
<dbReference type="RefSeq" id="WP_387407867.1">
    <property type="nucleotide sequence ID" value="NZ_JBIASD010000001.1"/>
</dbReference>
<dbReference type="Proteomes" id="UP001602013">
    <property type="component" value="Unassembled WGS sequence"/>
</dbReference>
<proteinExistence type="predicted"/>
<dbReference type="Pfam" id="PF15566">
    <property type="entry name" value="Imm32"/>
    <property type="match status" value="1"/>
</dbReference>
<gene>
    <name evidence="1" type="ORF">ACFYXI_00055</name>
</gene>
<organism evidence="1 2">
    <name type="scientific">Microtetraspora malaysiensis</name>
    <dbReference type="NCBI Taxonomy" id="161358"/>
    <lineage>
        <taxon>Bacteria</taxon>
        <taxon>Bacillati</taxon>
        <taxon>Actinomycetota</taxon>
        <taxon>Actinomycetes</taxon>
        <taxon>Streptosporangiales</taxon>
        <taxon>Streptosporangiaceae</taxon>
        <taxon>Microtetraspora</taxon>
    </lineage>
</organism>